<evidence type="ECO:0000256" key="1">
    <source>
        <dbReference type="ARBA" id="ARBA00022512"/>
    </source>
</evidence>
<dbReference type="EMBL" id="NRPP01000007">
    <property type="protein sequence ID" value="TFJ28527.1"/>
    <property type="molecule type" value="Genomic_DNA"/>
</dbReference>
<accession>A0A7Z8G649</accession>
<reference evidence="9 10" key="1">
    <citation type="journal article" date="2018" name="Int. J. Food Microbiol.">
        <title>Growth of Carnobacterium spp. isolated from chilled vacuum-packaged meat under relevant acidic conditions.</title>
        <authorList>
            <person name="Zhang P."/>
            <person name="Badoni M."/>
            <person name="Ganzle M."/>
            <person name="Yang X."/>
        </authorList>
    </citation>
    <scope>NUCLEOTIDE SEQUENCE [LARGE SCALE GENOMIC DNA]</scope>
    <source>
        <strain evidence="9 10">B2</strain>
    </source>
</reference>
<dbReference type="RefSeq" id="WP_074402415.1">
    <property type="nucleotide sequence ID" value="NZ_CBCPJQ010000007.1"/>
</dbReference>
<evidence type="ECO:0000256" key="3">
    <source>
        <dbReference type="ARBA" id="ARBA00022729"/>
    </source>
</evidence>
<gene>
    <name evidence="9" type="ORF">CKN69_03070</name>
</gene>
<dbReference type="InterPro" id="IPR019931">
    <property type="entry name" value="LPXTG_anchor"/>
</dbReference>
<feature type="signal peptide" evidence="7">
    <location>
        <begin position="1"/>
        <end position="26"/>
    </location>
</feature>
<sequence length="107" mass="11747">MKRQAQAILLIIVLLTSFCSIEVAFAESTTQQPYTSNGEIGFYGEYEYPGEEKPSGILPSTKPPTDQGGSGLDNRLPQTGENNQKSPILFGSLMLLSSYLAIKKFRK</sequence>
<evidence type="ECO:0000313" key="10">
    <source>
        <dbReference type="Proteomes" id="UP000297938"/>
    </source>
</evidence>
<evidence type="ECO:0000313" key="9">
    <source>
        <dbReference type="EMBL" id="TFJ28527.1"/>
    </source>
</evidence>
<evidence type="ECO:0000256" key="6">
    <source>
        <dbReference type="SAM" id="Phobius"/>
    </source>
</evidence>
<name>A0A7Z8G649_CARDV</name>
<keyword evidence="3 7" id="KW-0732">Signal</keyword>
<feature type="domain" description="Gram-positive cocci surface proteins LPxTG" evidence="8">
    <location>
        <begin position="76"/>
        <end position="107"/>
    </location>
</feature>
<feature type="region of interest" description="Disordered" evidence="5">
    <location>
        <begin position="45"/>
        <end position="84"/>
    </location>
</feature>
<protein>
    <recommendedName>
        <fullName evidence="8">Gram-positive cocci surface proteins LPxTG domain-containing protein</fullName>
    </recommendedName>
</protein>
<dbReference type="Pfam" id="PF00746">
    <property type="entry name" value="Gram_pos_anchor"/>
    <property type="match status" value="1"/>
</dbReference>
<proteinExistence type="predicted"/>
<keyword evidence="2" id="KW-0964">Secreted</keyword>
<evidence type="ECO:0000259" key="8">
    <source>
        <dbReference type="PROSITE" id="PS50847"/>
    </source>
</evidence>
<dbReference type="PROSITE" id="PS50847">
    <property type="entry name" value="GRAM_POS_ANCHORING"/>
    <property type="match status" value="1"/>
</dbReference>
<keyword evidence="1" id="KW-0134">Cell wall</keyword>
<evidence type="ECO:0000256" key="4">
    <source>
        <dbReference type="ARBA" id="ARBA00023088"/>
    </source>
</evidence>
<keyword evidence="6" id="KW-0472">Membrane</keyword>
<dbReference type="Proteomes" id="UP000297938">
    <property type="component" value="Unassembled WGS sequence"/>
</dbReference>
<evidence type="ECO:0000256" key="7">
    <source>
        <dbReference type="SAM" id="SignalP"/>
    </source>
</evidence>
<evidence type="ECO:0000256" key="2">
    <source>
        <dbReference type="ARBA" id="ARBA00022525"/>
    </source>
</evidence>
<dbReference type="AlphaFoldDB" id="A0A7Z8G649"/>
<feature type="chain" id="PRO_5030833431" description="Gram-positive cocci surface proteins LPxTG domain-containing protein" evidence="7">
    <location>
        <begin position="27"/>
        <end position="107"/>
    </location>
</feature>
<keyword evidence="6" id="KW-0812">Transmembrane</keyword>
<comment type="caution">
    <text evidence="9">The sequence shown here is derived from an EMBL/GenBank/DDBJ whole genome shotgun (WGS) entry which is preliminary data.</text>
</comment>
<feature type="transmembrane region" description="Helical" evidence="6">
    <location>
        <begin position="86"/>
        <end position="102"/>
    </location>
</feature>
<evidence type="ECO:0000256" key="5">
    <source>
        <dbReference type="SAM" id="MobiDB-lite"/>
    </source>
</evidence>
<dbReference type="NCBIfam" id="TIGR01167">
    <property type="entry name" value="LPXTG_anchor"/>
    <property type="match status" value="1"/>
</dbReference>
<organism evidence="9 10">
    <name type="scientific">Carnobacterium divergens</name>
    <name type="common">Lactobacillus divergens</name>
    <dbReference type="NCBI Taxonomy" id="2748"/>
    <lineage>
        <taxon>Bacteria</taxon>
        <taxon>Bacillati</taxon>
        <taxon>Bacillota</taxon>
        <taxon>Bacilli</taxon>
        <taxon>Lactobacillales</taxon>
        <taxon>Carnobacteriaceae</taxon>
        <taxon>Carnobacterium</taxon>
    </lineage>
</organism>
<keyword evidence="4" id="KW-0572">Peptidoglycan-anchor</keyword>
<keyword evidence="6" id="KW-1133">Transmembrane helix</keyword>